<feature type="domain" description="T-SNARE coiled-coil homology" evidence="3">
    <location>
        <begin position="134"/>
        <end position="196"/>
    </location>
</feature>
<dbReference type="AlphaFoldDB" id="X6MYZ0"/>
<dbReference type="Gene3D" id="1.20.58.70">
    <property type="match status" value="1"/>
</dbReference>
<reference evidence="4 5" key="1">
    <citation type="journal article" date="2013" name="Curr. Biol.">
        <title>The Genome of the Foraminiferan Reticulomyxa filosa.</title>
        <authorList>
            <person name="Glockner G."/>
            <person name="Hulsmann N."/>
            <person name="Schleicher M."/>
            <person name="Noegel A.A."/>
            <person name="Eichinger L."/>
            <person name="Gallinger C."/>
            <person name="Pawlowski J."/>
            <person name="Sierra R."/>
            <person name="Euteneuer U."/>
            <person name="Pillet L."/>
            <person name="Moustafa A."/>
            <person name="Platzer M."/>
            <person name="Groth M."/>
            <person name="Szafranski K."/>
            <person name="Schliwa M."/>
        </authorList>
    </citation>
    <scope>NUCLEOTIDE SEQUENCE [LARGE SCALE GENOMIC DNA]</scope>
</reference>
<dbReference type="InterPro" id="IPR010989">
    <property type="entry name" value="SNARE"/>
</dbReference>
<accession>X6MYZ0</accession>
<evidence type="ECO:0000259" key="3">
    <source>
        <dbReference type="PROSITE" id="PS50192"/>
    </source>
</evidence>
<dbReference type="GO" id="GO:0000149">
    <property type="term" value="F:SNARE binding"/>
    <property type="evidence" value="ECO:0007669"/>
    <property type="project" value="TreeGrafter"/>
</dbReference>
<keyword evidence="2" id="KW-1133">Transmembrane helix</keyword>
<dbReference type="EMBL" id="ASPP01014331">
    <property type="protein sequence ID" value="ETO18843.1"/>
    <property type="molecule type" value="Genomic_DNA"/>
</dbReference>
<dbReference type="Pfam" id="PF00804">
    <property type="entry name" value="Syntaxin"/>
    <property type="match status" value="1"/>
</dbReference>
<evidence type="ECO:0000256" key="2">
    <source>
        <dbReference type="SAM" id="Phobius"/>
    </source>
</evidence>
<dbReference type="GO" id="GO:0048278">
    <property type="term" value="P:vesicle docking"/>
    <property type="evidence" value="ECO:0007669"/>
    <property type="project" value="TreeGrafter"/>
</dbReference>
<dbReference type="GO" id="GO:0006886">
    <property type="term" value="P:intracellular protein transport"/>
    <property type="evidence" value="ECO:0007669"/>
    <property type="project" value="TreeGrafter"/>
</dbReference>
<dbReference type="GO" id="GO:0031201">
    <property type="term" value="C:SNARE complex"/>
    <property type="evidence" value="ECO:0007669"/>
    <property type="project" value="TreeGrafter"/>
</dbReference>
<dbReference type="SMART" id="SM00397">
    <property type="entry name" value="t_SNARE"/>
    <property type="match status" value="1"/>
</dbReference>
<dbReference type="GO" id="GO:0012505">
    <property type="term" value="C:endomembrane system"/>
    <property type="evidence" value="ECO:0007669"/>
    <property type="project" value="TreeGrafter"/>
</dbReference>
<protein>
    <submittedName>
        <fullName evidence="4">Syntaxin 3</fullName>
    </submittedName>
</protein>
<dbReference type="OrthoDB" id="10255013at2759"/>
<keyword evidence="2" id="KW-0812">Transmembrane</keyword>
<dbReference type="GO" id="GO:0006906">
    <property type="term" value="P:vesicle fusion"/>
    <property type="evidence" value="ECO:0007669"/>
    <property type="project" value="TreeGrafter"/>
</dbReference>
<keyword evidence="2" id="KW-0472">Membrane</keyword>
<comment type="similarity">
    <text evidence="1">Belongs to the syntaxin family.</text>
</comment>
<dbReference type="PANTHER" id="PTHR19957">
    <property type="entry name" value="SYNTAXIN"/>
    <property type="match status" value="1"/>
</dbReference>
<sequence>MDKSEEQQALKQLTTVITENKKAAESAKTKLKKLKLANDKDNVTKSGSSVVQMKINEWNACARKFQQASNRFQSSLTQFNNELKGRQKRLIGAIDQDLSNEEIEKLVSDPNKAQAYIQESFQMVDVGDAMMDRLAEIESRTQGMRNIYDSLEELRAMWDELNFLTGQQQEMIDNIDYNVQQTSEKVGQATKNLEKAEESQKKGRKCKFMLLCICLALLLVIVLGILGGTGSFSGS</sequence>
<dbReference type="Gene3D" id="1.20.5.110">
    <property type="match status" value="1"/>
</dbReference>
<gene>
    <name evidence="4" type="ORF">RFI_18402</name>
</gene>
<dbReference type="Proteomes" id="UP000023152">
    <property type="component" value="Unassembled WGS sequence"/>
</dbReference>
<dbReference type="GO" id="GO:0005484">
    <property type="term" value="F:SNAP receptor activity"/>
    <property type="evidence" value="ECO:0007669"/>
    <property type="project" value="TreeGrafter"/>
</dbReference>
<dbReference type="InterPro" id="IPR006011">
    <property type="entry name" value="Syntaxin_N"/>
</dbReference>
<dbReference type="SUPFAM" id="SSF47661">
    <property type="entry name" value="t-snare proteins"/>
    <property type="match status" value="1"/>
</dbReference>
<feature type="transmembrane region" description="Helical" evidence="2">
    <location>
        <begin position="208"/>
        <end position="232"/>
    </location>
</feature>
<dbReference type="InterPro" id="IPR045242">
    <property type="entry name" value="Syntaxin"/>
</dbReference>
<dbReference type="CDD" id="cd15848">
    <property type="entry name" value="SNARE_syntaxin1-like"/>
    <property type="match status" value="1"/>
</dbReference>
<dbReference type="InterPro" id="IPR000727">
    <property type="entry name" value="T_SNARE_dom"/>
</dbReference>
<name>X6MYZ0_RETFI</name>
<dbReference type="PROSITE" id="PS50192">
    <property type="entry name" value="T_SNARE"/>
    <property type="match status" value="1"/>
</dbReference>
<organism evidence="4 5">
    <name type="scientific">Reticulomyxa filosa</name>
    <dbReference type="NCBI Taxonomy" id="46433"/>
    <lineage>
        <taxon>Eukaryota</taxon>
        <taxon>Sar</taxon>
        <taxon>Rhizaria</taxon>
        <taxon>Retaria</taxon>
        <taxon>Foraminifera</taxon>
        <taxon>Monothalamids</taxon>
        <taxon>Reticulomyxidae</taxon>
        <taxon>Reticulomyxa</taxon>
    </lineage>
</organism>
<dbReference type="Pfam" id="PF05739">
    <property type="entry name" value="SNARE"/>
    <property type="match status" value="1"/>
</dbReference>
<proteinExistence type="inferred from homology"/>
<comment type="caution">
    <text evidence="4">The sequence shown here is derived from an EMBL/GenBank/DDBJ whole genome shotgun (WGS) entry which is preliminary data.</text>
</comment>
<dbReference type="OMA" id="WISSIYS"/>
<evidence type="ECO:0000313" key="4">
    <source>
        <dbReference type="EMBL" id="ETO18843.1"/>
    </source>
</evidence>
<keyword evidence="5" id="KW-1185">Reference proteome</keyword>
<evidence type="ECO:0000256" key="1">
    <source>
        <dbReference type="ARBA" id="ARBA00009063"/>
    </source>
</evidence>
<evidence type="ECO:0000313" key="5">
    <source>
        <dbReference type="Proteomes" id="UP000023152"/>
    </source>
</evidence>